<dbReference type="PANTHER" id="PTHR31297:SF17">
    <property type="entry name" value="ENDOGLUCANASE"/>
    <property type="match status" value="1"/>
</dbReference>
<keyword evidence="8" id="KW-1185">Reference proteome</keyword>
<name>A0ABY8EFW5_9FIRM</name>
<protein>
    <submittedName>
        <fullName evidence="7">Cellulase family glycosylhydrolase</fullName>
    </submittedName>
</protein>
<dbReference type="Gene3D" id="3.20.20.80">
    <property type="entry name" value="Glycosidases"/>
    <property type="match status" value="1"/>
</dbReference>
<sequence length="471" mass="54705">MKKKIMTLVFIIAIMSFVLSVTAFATESIKATKTYSTILVDGVNKNLDAYNINGNNYFKLRDIAYVLNNTDKQFEVKWDNKNQRISIITEQPYTPIEGERISRNKLEAQNVVSTTSEIYLDGQKILLSSYNIDGNNYFKLRDLGEKINFGVLWNNTIQTVQIYSTCGYSEEIIEPWDYVKILGKGIDVDWSKTNNGRKYYNKQTVKDFKEAGISHVRIRIANEATDELLQGLDKQISDCLENGIIPIIAYQGDKLKNKPNEKNIKEVIEWWSIVAKRYKDYSHLLSFDLLIEVTDDLNKQPQKLNEIYERLVTEIRKTNPSRIIIISPRLRSDAQYLKELKIPTRHNGYMMAEWHFYASGPSKTNERKLWTIGTNEEKRLINDKINEALLWQKQMGIPTWVGAWMPGNYNDGNDYSIEEQIVFAKYMTTQLSQAGIPFAVNSDTKYYDRKSNKWIKEMIPVFNSIFKSKLT</sequence>
<dbReference type="RefSeq" id="WP_277734010.1">
    <property type="nucleotide sequence ID" value="NZ_CP120733.1"/>
</dbReference>
<dbReference type="Proteomes" id="UP001222800">
    <property type="component" value="Chromosome"/>
</dbReference>
<dbReference type="InterPro" id="IPR017853">
    <property type="entry name" value="GH"/>
</dbReference>
<organism evidence="7 8">
    <name type="scientific">Tepidibacter hydrothermalis</name>
    <dbReference type="NCBI Taxonomy" id="3036126"/>
    <lineage>
        <taxon>Bacteria</taxon>
        <taxon>Bacillati</taxon>
        <taxon>Bacillota</taxon>
        <taxon>Clostridia</taxon>
        <taxon>Peptostreptococcales</taxon>
        <taxon>Peptostreptococcaceae</taxon>
        <taxon>Tepidibacter</taxon>
    </lineage>
</organism>
<comment type="similarity">
    <text evidence="4">Belongs to the glycosyl hydrolase 5 (cellulase A) family.</text>
</comment>
<evidence type="ECO:0000256" key="1">
    <source>
        <dbReference type="ARBA" id="ARBA00022729"/>
    </source>
</evidence>
<gene>
    <name evidence="7" type="ORF">P4S50_07025</name>
</gene>
<reference evidence="7 8" key="1">
    <citation type="submission" date="2023-03" db="EMBL/GenBank/DDBJ databases">
        <title>Complete genome sequence of Tepidibacter sp. SWIR-1, isolated from a deep-sea hydrothermal vent.</title>
        <authorList>
            <person name="Li X."/>
        </authorList>
    </citation>
    <scope>NUCLEOTIDE SEQUENCE [LARGE SCALE GENOMIC DNA]</scope>
    <source>
        <strain evidence="7 8">SWIR-1</strain>
    </source>
</reference>
<evidence type="ECO:0000313" key="8">
    <source>
        <dbReference type="Proteomes" id="UP001222800"/>
    </source>
</evidence>
<accession>A0ABY8EFW5</accession>
<evidence type="ECO:0000256" key="2">
    <source>
        <dbReference type="ARBA" id="ARBA00022801"/>
    </source>
</evidence>
<dbReference type="SUPFAM" id="SSF51445">
    <property type="entry name" value="(Trans)glycosidases"/>
    <property type="match status" value="1"/>
</dbReference>
<evidence type="ECO:0000256" key="3">
    <source>
        <dbReference type="ARBA" id="ARBA00023295"/>
    </source>
</evidence>
<dbReference type="InterPro" id="IPR050386">
    <property type="entry name" value="Glycosyl_hydrolase_5"/>
</dbReference>
<keyword evidence="1 5" id="KW-0732">Signal</keyword>
<evidence type="ECO:0000256" key="4">
    <source>
        <dbReference type="RuleBase" id="RU361153"/>
    </source>
</evidence>
<keyword evidence="2 4" id="KW-0378">Hydrolase</keyword>
<evidence type="ECO:0000256" key="5">
    <source>
        <dbReference type="SAM" id="SignalP"/>
    </source>
</evidence>
<proteinExistence type="inferred from homology"/>
<dbReference type="PANTHER" id="PTHR31297">
    <property type="entry name" value="GLUCAN ENDO-1,6-BETA-GLUCOSIDASE B"/>
    <property type="match status" value="1"/>
</dbReference>
<keyword evidence="3 4" id="KW-0326">Glycosidase</keyword>
<feature type="signal peptide" evidence="5">
    <location>
        <begin position="1"/>
        <end position="25"/>
    </location>
</feature>
<feature type="chain" id="PRO_5045623089" evidence="5">
    <location>
        <begin position="26"/>
        <end position="471"/>
    </location>
</feature>
<dbReference type="Pfam" id="PF00150">
    <property type="entry name" value="Cellulase"/>
    <property type="match status" value="1"/>
</dbReference>
<dbReference type="InterPro" id="IPR001547">
    <property type="entry name" value="Glyco_hydro_5"/>
</dbReference>
<feature type="domain" description="Glycoside hydrolase family 5" evidence="6">
    <location>
        <begin position="190"/>
        <end position="427"/>
    </location>
</feature>
<dbReference type="EMBL" id="CP120733">
    <property type="protein sequence ID" value="WFD11823.1"/>
    <property type="molecule type" value="Genomic_DNA"/>
</dbReference>
<evidence type="ECO:0000313" key="7">
    <source>
        <dbReference type="EMBL" id="WFD11823.1"/>
    </source>
</evidence>
<evidence type="ECO:0000259" key="6">
    <source>
        <dbReference type="Pfam" id="PF00150"/>
    </source>
</evidence>